<dbReference type="SUPFAM" id="SSF53613">
    <property type="entry name" value="Ribokinase-like"/>
    <property type="match status" value="1"/>
</dbReference>
<feature type="domain" description="Carbohydrate kinase PfkB" evidence="3">
    <location>
        <begin position="17"/>
        <end position="311"/>
    </location>
</feature>
<dbReference type="InterPro" id="IPR002173">
    <property type="entry name" value="Carboh/pur_kinase_PfkB_CS"/>
</dbReference>
<reference evidence="5" key="1">
    <citation type="submission" date="2017-04" db="EMBL/GenBank/DDBJ databases">
        <authorList>
            <person name="Varghese N."/>
            <person name="Submissions S."/>
        </authorList>
    </citation>
    <scope>NUCLEOTIDE SEQUENCE [LARGE SCALE GENOMIC DNA]</scope>
    <source>
        <strain evidence="5">DSM 4125</strain>
    </source>
</reference>
<gene>
    <name evidence="4" type="ORF">SAMN05661096_01494</name>
</gene>
<dbReference type="InterPro" id="IPR011913">
    <property type="entry name" value="RfaE_dom_I"/>
</dbReference>
<organism evidence="4 5">
    <name type="scientific">Marivirga sericea</name>
    <dbReference type="NCBI Taxonomy" id="1028"/>
    <lineage>
        <taxon>Bacteria</taxon>
        <taxon>Pseudomonadati</taxon>
        <taxon>Bacteroidota</taxon>
        <taxon>Cytophagia</taxon>
        <taxon>Cytophagales</taxon>
        <taxon>Marivirgaceae</taxon>
        <taxon>Marivirga</taxon>
    </lineage>
</organism>
<evidence type="ECO:0000313" key="5">
    <source>
        <dbReference type="Proteomes" id="UP000193804"/>
    </source>
</evidence>
<dbReference type="STRING" id="1028.SAMN05661096_01494"/>
<dbReference type="InterPro" id="IPR029056">
    <property type="entry name" value="Ribokinase-like"/>
</dbReference>
<evidence type="ECO:0000313" key="4">
    <source>
        <dbReference type="EMBL" id="SMG24781.1"/>
    </source>
</evidence>
<accession>A0A1X7JCI1</accession>
<evidence type="ECO:0000259" key="3">
    <source>
        <dbReference type="Pfam" id="PF00294"/>
    </source>
</evidence>
<dbReference type="OrthoDB" id="9802794at2"/>
<dbReference type="GO" id="GO:0033785">
    <property type="term" value="F:heptose 7-phosphate kinase activity"/>
    <property type="evidence" value="ECO:0007669"/>
    <property type="project" value="TreeGrafter"/>
</dbReference>
<dbReference type="PANTHER" id="PTHR46969">
    <property type="entry name" value="BIFUNCTIONAL PROTEIN HLDE"/>
    <property type="match status" value="1"/>
</dbReference>
<dbReference type="GO" id="GO:0033786">
    <property type="term" value="F:heptose-1-phosphate adenylyltransferase activity"/>
    <property type="evidence" value="ECO:0007669"/>
    <property type="project" value="TreeGrafter"/>
</dbReference>
<keyword evidence="2" id="KW-0418">Kinase</keyword>
<dbReference type="Proteomes" id="UP000193804">
    <property type="component" value="Unassembled WGS sequence"/>
</dbReference>
<dbReference type="PANTHER" id="PTHR46969:SF1">
    <property type="entry name" value="BIFUNCTIONAL PROTEIN HLDE"/>
    <property type="match status" value="1"/>
</dbReference>
<dbReference type="AlphaFoldDB" id="A0A1X7JCI1"/>
<sequence length="331" mass="36553">MVIKGIPDLFKAFQKLKVLVIGDVMIDAYIWGTVSRISPEAPVPVVNVKHREKRMGGAANVALNLLSLGAEPILCAVLGDDEEADIFESLLDKRKITSKGIIRSKDRITTIKERVLSGSQHLLRVDSESLDPLNKVEESLLQEKISELIPEVDVIIFEDYDKGTITSTIIKHTVKAAKLAKKPIVVDPKKNNFFEYEGVDLFKPNLKELKEGMNVNFDHSDQAILKTQTQLLRERLSSKMVMTTLSEKGVYIQSENEDFLIPAYKRSISDVSGAGDTVISIAALCMALNLKTDFVATLSNLGGGIVCEELGVVPIDAKKLEVEAIKHNLQL</sequence>
<proteinExistence type="predicted"/>
<evidence type="ECO:0000256" key="2">
    <source>
        <dbReference type="ARBA" id="ARBA00022777"/>
    </source>
</evidence>
<keyword evidence="1" id="KW-0808">Transferase</keyword>
<dbReference type="RefSeq" id="WP_085516421.1">
    <property type="nucleotide sequence ID" value="NZ_FXAW01000002.1"/>
</dbReference>
<dbReference type="GO" id="GO:0005829">
    <property type="term" value="C:cytosol"/>
    <property type="evidence" value="ECO:0007669"/>
    <property type="project" value="TreeGrafter"/>
</dbReference>
<name>A0A1X7JCI1_9BACT</name>
<dbReference type="PROSITE" id="PS00583">
    <property type="entry name" value="PFKB_KINASES_1"/>
    <property type="match status" value="1"/>
</dbReference>
<dbReference type="InterPro" id="IPR011611">
    <property type="entry name" value="PfkB_dom"/>
</dbReference>
<dbReference type="EMBL" id="FXAW01000002">
    <property type="protein sequence ID" value="SMG24781.1"/>
    <property type="molecule type" value="Genomic_DNA"/>
</dbReference>
<dbReference type="Gene3D" id="3.40.1190.20">
    <property type="match status" value="1"/>
</dbReference>
<dbReference type="Pfam" id="PF00294">
    <property type="entry name" value="PfkB"/>
    <property type="match status" value="1"/>
</dbReference>
<evidence type="ECO:0000256" key="1">
    <source>
        <dbReference type="ARBA" id="ARBA00022679"/>
    </source>
</evidence>
<keyword evidence="5" id="KW-1185">Reference proteome</keyword>
<dbReference type="CDD" id="cd01172">
    <property type="entry name" value="RfaE_like"/>
    <property type="match status" value="1"/>
</dbReference>
<dbReference type="GO" id="GO:0016773">
    <property type="term" value="F:phosphotransferase activity, alcohol group as acceptor"/>
    <property type="evidence" value="ECO:0007669"/>
    <property type="project" value="InterPro"/>
</dbReference>
<protein>
    <submittedName>
        <fullName evidence="4">RfaE bifunctional protein, domain I</fullName>
    </submittedName>
</protein>